<reference evidence="4" key="1">
    <citation type="journal article" date="2019" name="Int. J. Syst. Evol. Microbiol.">
        <title>The Global Catalogue of Microorganisms (GCM) 10K type strain sequencing project: providing services to taxonomists for standard genome sequencing and annotation.</title>
        <authorList>
            <consortium name="The Broad Institute Genomics Platform"/>
            <consortium name="The Broad Institute Genome Sequencing Center for Infectious Disease"/>
            <person name="Wu L."/>
            <person name="Ma J."/>
        </authorList>
    </citation>
    <scope>NUCLEOTIDE SEQUENCE [LARGE SCALE GENOMIC DNA]</scope>
    <source>
        <strain evidence="4">CCM 7480</strain>
    </source>
</reference>
<keyword evidence="4" id="KW-1185">Reference proteome</keyword>
<dbReference type="EMBL" id="JBHRVV010000001">
    <property type="protein sequence ID" value="MFC3459183.1"/>
    <property type="molecule type" value="Genomic_DNA"/>
</dbReference>
<dbReference type="PROSITE" id="PS51257">
    <property type="entry name" value="PROKAR_LIPOPROTEIN"/>
    <property type="match status" value="1"/>
</dbReference>
<dbReference type="NCBIfam" id="TIGR02595">
    <property type="entry name" value="PEP_CTERM"/>
    <property type="match status" value="1"/>
</dbReference>
<comment type="caution">
    <text evidence="3">The sequence shown here is derived from an EMBL/GenBank/DDBJ whole genome shotgun (WGS) entry which is preliminary data.</text>
</comment>
<evidence type="ECO:0000313" key="4">
    <source>
        <dbReference type="Proteomes" id="UP001595665"/>
    </source>
</evidence>
<feature type="chain" id="PRO_5047027827" evidence="1">
    <location>
        <begin position="24"/>
        <end position="217"/>
    </location>
</feature>
<protein>
    <submittedName>
        <fullName evidence="3">PEP-CTERM sorting domain-containing protein</fullName>
    </submittedName>
</protein>
<evidence type="ECO:0000256" key="1">
    <source>
        <dbReference type="SAM" id="SignalP"/>
    </source>
</evidence>
<gene>
    <name evidence="3" type="ORF">ACFOPH_13155</name>
</gene>
<evidence type="ECO:0000313" key="3">
    <source>
        <dbReference type="EMBL" id="MFC3459183.1"/>
    </source>
</evidence>
<dbReference type="Pfam" id="PF07589">
    <property type="entry name" value="PEP-CTERM"/>
    <property type="match status" value="1"/>
</dbReference>
<dbReference type="Proteomes" id="UP001595665">
    <property type="component" value="Unassembled WGS sequence"/>
</dbReference>
<feature type="domain" description="Ice-binding protein C-terminal" evidence="2">
    <location>
        <begin position="190"/>
        <end position="213"/>
    </location>
</feature>
<proteinExistence type="predicted"/>
<name>A0ABV7PM86_9BURK</name>
<dbReference type="InterPro" id="IPR013424">
    <property type="entry name" value="Ice-binding_C"/>
</dbReference>
<sequence length="217" mass="23600">MNTILKHALPALMLAACTFSANAGVITLGSIDKNYGSAPGRGDKASTGGKSCDTLNSASITVRDTQTGCTRFSDTFDFSHLDYKRIDSLSLSLSFSQTNDYNYFLGFIPVAEDWRVIIADTPSHRTSNLMDMNNKNGQTTQLFHIDAKTHADVFTKIAQDGKFYLWFGDEAWGSNNFKLSAASLTINGTPVSEPSSIALFGVAMLGAAYARRRRAVK</sequence>
<feature type="signal peptide" evidence="1">
    <location>
        <begin position="1"/>
        <end position="23"/>
    </location>
</feature>
<keyword evidence="1" id="KW-0732">Signal</keyword>
<evidence type="ECO:0000259" key="2">
    <source>
        <dbReference type="Pfam" id="PF07589"/>
    </source>
</evidence>
<organism evidence="3 4">
    <name type="scientific">Massilia haematophila</name>
    <dbReference type="NCBI Taxonomy" id="457923"/>
    <lineage>
        <taxon>Bacteria</taxon>
        <taxon>Pseudomonadati</taxon>
        <taxon>Pseudomonadota</taxon>
        <taxon>Betaproteobacteria</taxon>
        <taxon>Burkholderiales</taxon>
        <taxon>Oxalobacteraceae</taxon>
        <taxon>Telluria group</taxon>
        <taxon>Massilia</taxon>
    </lineage>
</organism>
<accession>A0ABV7PM86</accession>
<dbReference type="RefSeq" id="WP_312550720.1">
    <property type="nucleotide sequence ID" value="NZ_JBHRVV010000001.1"/>
</dbReference>